<feature type="compositionally biased region" description="Polar residues" evidence="1">
    <location>
        <begin position="551"/>
        <end position="567"/>
    </location>
</feature>
<protein>
    <recommendedName>
        <fullName evidence="6">TATA box-binding protein-associated factor RNA polymerase I subunit C</fullName>
    </recommendedName>
</protein>
<feature type="domain" description="TAF1C beta-propeller" evidence="2">
    <location>
        <begin position="62"/>
        <end position="199"/>
    </location>
</feature>
<evidence type="ECO:0000259" key="2">
    <source>
        <dbReference type="Pfam" id="PF20641"/>
    </source>
</evidence>
<sequence length="579" mass="65049">MEFIRLHVFLNCSSSEFQKVVLTLENDKGLQLLKSKMEPLSIDLSGTIRQISVGSIQEDVYVAVRTDYQCGVWLANPRKRIAPLEVIQTEQMATCINVSPHIPGELVVTSENGAAYLWTAGEGLSKFREEEGNLYFNAQSSWRWCDFSAHPKVMQYADRTGVELTDTRSSNKCSYTLFRIGETANCKSGERVILSKYLSDVNSYHHLVTTQYSAFIMDERFPCLPMVKWEHMMEDPPLFAQGVAGSPKARNNKVLLGSQRSSELMLLQYSGGGESAYHSVGPPLKLLHPSETLHYLSVHIPHRQQHVKDRLGMPSAEPERNPLEEDHVQSVRKDLQEAMKRSSVLVHGITYLRPIEAVPLPDPVAPSEWSDPLSQRLSASWEGHWKSWWEDNLGMNHDRKVEALRRKRRQQKLARAHRRIGLAESFTSSVSFQSDLDYVSGWSSATSNYTETQSAWSDVDSVAGSSIPNDLPEPERTKVLTQNKESPVLPFTTLEKADSPPTCSRLVSRKINQTEQDYLSSLFGSQEPPDWGEDSGHPLIIAPLSQVSSISASQRNPSVVPSSQGSLSLRARKRPRMGF</sequence>
<gene>
    <name evidence="4" type="ORF">JZ751_012225</name>
</gene>
<dbReference type="Proteomes" id="UP000824540">
    <property type="component" value="Unassembled WGS sequence"/>
</dbReference>
<keyword evidence="5" id="KW-1185">Reference proteome</keyword>
<dbReference type="OrthoDB" id="2382881at2759"/>
<dbReference type="InterPro" id="IPR049087">
    <property type="entry name" value="TAF1C_beta-prop"/>
</dbReference>
<dbReference type="EMBL" id="JAFBMS010000003">
    <property type="protein sequence ID" value="KAG9354101.1"/>
    <property type="molecule type" value="Genomic_DNA"/>
</dbReference>
<dbReference type="Pfam" id="PF20641">
    <property type="entry name" value="TAF1C_beta-prop"/>
    <property type="match status" value="1"/>
</dbReference>
<dbReference type="GO" id="GO:0001650">
    <property type="term" value="C:fibrillar center"/>
    <property type="evidence" value="ECO:0007669"/>
    <property type="project" value="TreeGrafter"/>
</dbReference>
<dbReference type="Pfam" id="PF20642">
    <property type="entry name" value="TAF1C_HB"/>
    <property type="match status" value="1"/>
</dbReference>
<comment type="caution">
    <text evidence="4">The sequence shown here is derived from an EMBL/GenBank/DDBJ whole genome shotgun (WGS) entry which is preliminary data.</text>
</comment>
<name>A0A8T2PS24_9TELE</name>
<organism evidence="4 5">
    <name type="scientific">Albula glossodonta</name>
    <name type="common">roundjaw bonefish</name>
    <dbReference type="NCBI Taxonomy" id="121402"/>
    <lineage>
        <taxon>Eukaryota</taxon>
        <taxon>Metazoa</taxon>
        <taxon>Chordata</taxon>
        <taxon>Craniata</taxon>
        <taxon>Vertebrata</taxon>
        <taxon>Euteleostomi</taxon>
        <taxon>Actinopterygii</taxon>
        <taxon>Neopterygii</taxon>
        <taxon>Teleostei</taxon>
        <taxon>Albuliformes</taxon>
        <taxon>Albulidae</taxon>
        <taxon>Albula</taxon>
    </lineage>
</organism>
<dbReference type="GO" id="GO:0001164">
    <property type="term" value="F:RNA polymerase I core promoter sequence-specific DNA binding"/>
    <property type="evidence" value="ECO:0007669"/>
    <property type="project" value="TreeGrafter"/>
</dbReference>
<accession>A0A8T2PS24</accession>
<dbReference type="PANTHER" id="PTHR15319">
    <property type="entry name" value="TATA BOX-BINDING PROTEIN ASSOCIATED FACTOR RNA POLYMERASE I SUBUNIT C"/>
    <property type="match status" value="1"/>
</dbReference>
<reference evidence="4" key="1">
    <citation type="thesis" date="2021" institute="BYU ScholarsArchive" country="Provo, UT, USA">
        <title>Applications of and Algorithms for Genome Assembly and Genomic Analyses with an Emphasis on Marine Teleosts.</title>
        <authorList>
            <person name="Pickett B.D."/>
        </authorList>
    </citation>
    <scope>NUCLEOTIDE SEQUENCE</scope>
    <source>
        <strain evidence="4">HI-2016</strain>
    </source>
</reference>
<dbReference type="InterPro" id="IPR038801">
    <property type="entry name" value="TAF1C"/>
</dbReference>
<dbReference type="InterPro" id="IPR049090">
    <property type="entry name" value="TAF1C_HB"/>
</dbReference>
<evidence type="ECO:0008006" key="6">
    <source>
        <dbReference type="Google" id="ProtNLM"/>
    </source>
</evidence>
<proteinExistence type="predicted"/>
<evidence type="ECO:0000313" key="5">
    <source>
        <dbReference type="Proteomes" id="UP000824540"/>
    </source>
</evidence>
<feature type="compositionally biased region" description="Basic residues" evidence="1">
    <location>
        <begin position="570"/>
        <end position="579"/>
    </location>
</feature>
<evidence type="ECO:0000259" key="3">
    <source>
        <dbReference type="Pfam" id="PF20642"/>
    </source>
</evidence>
<dbReference type="AlphaFoldDB" id="A0A8T2PS24"/>
<feature type="domain" description="TAF1C helical bundle" evidence="3">
    <location>
        <begin position="325"/>
        <end position="411"/>
    </location>
</feature>
<evidence type="ECO:0000256" key="1">
    <source>
        <dbReference type="SAM" id="MobiDB-lite"/>
    </source>
</evidence>
<feature type="region of interest" description="Disordered" evidence="1">
    <location>
        <begin position="551"/>
        <end position="579"/>
    </location>
</feature>
<dbReference type="PANTHER" id="PTHR15319:SF1">
    <property type="entry name" value="TATA BOX-BINDING PROTEIN-ASSOCIATED FACTOR RNA POLYMERASE I SUBUNIT C"/>
    <property type="match status" value="1"/>
</dbReference>
<evidence type="ECO:0000313" key="4">
    <source>
        <dbReference type="EMBL" id="KAG9354101.1"/>
    </source>
</evidence>